<evidence type="ECO:0000313" key="3">
    <source>
        <dbReference type="Proteomes" id="UP000799441"/>
    </source>
</evidence>
<evidence type="ECO:0000313" key="2">
    <source>
        <dbReference type="EMBL" id="KAF2723086.1"/>
    </source>
</evidence>
<proteinExistence type="predicted"/>
<dbReference type="EMBL" id="MU003778">
    <property type="protein sequence ID" value="KAF2723086.1"/>
    <property type="molecule type" value="Genomic_DNA"/>
</dbReference>
<evidence type="ECO:0000256" key="1">
    <source>
        <dbReference type="SAM" id="MobiDB-lite"/>
    </source>
</evidence>
<sequence>MLPSTTIHGVAGGAVAVQAAIRAAPAHISNQHNADSLRKRQEVTATLTLTTPSRFIGWVDGNTDTAYACPSGSVPASSPTPVPYWDCIPFIAFGDPQTTSNWATACTDWFYSTPSAIDYTLYCGMTASGCVGEFLTDASSNVYTHYKCSDSATEVNLYENVILPSDTSSPAETSNLETSSPETTSPETSNPPTSAPQTSTSVFTTPATTSSTTASPPYIPSTAAVGAWTGNGSDTIGYYSGNPDSLATCTDGANAGFYTDPANFWACLPTSAFYLAPDIWATSCVSGVSPSVTWSSFTLYCGGTAPSCVESLVTDISSTVYTRVDCLATATESVIDVFESPTVDSTSSTPTLSEPSRSLTVTGSTASSTTDNAVSTVSITVSTSVPTSSPSAGSNWRSLNLLWLAASTLTSIIGAIG</sequence>
<gene>
    <name evidence="2" type="ORF">K431DRAFT_283248</name>
</gene>
<comment type="caution">
    <text evidence="2">The sequence shown here is derived from an EMBL/GenBank/DDBJ whole genome shotgun (WGS) entry which is preliminary data.</text>
</comment>
<feature type="compositionally biased region" description="Low complexity" evidence="1">
    <location>
        <begin position="341"/>
        <end position="360"/>
    </location>
</feature>
<dbReference type="Proteomes" id="UP000799441">
    <property type="component" value="Unassembled WGS sequence"/>
</dbReference>
<organism evidence="2 3">
    <name type="scientific">Polychaeton citri CBS 116435</name>
    <dbReference type="NCBI Taxonomy" id="1314669"/>
    <lineage>
        <taxon>Eukaryota</taxon>
        <taxon>Fungi</taxon>
        <taxon>Dikarya</taxon>
        <taxon>Ascomycota</taxon>
        <taxon>Pezizomycotina</taxon>
        <taxon>Dothideomycetes</taxon>
        <taxon>Dothideomycetidae</taxon>
        <taxon>Capnodiales</taxon>
        <taxon>Capnodiaceae</taxon>
        <taxon>Polychaeton</taxon>
    </lineage>
</organism>
<accession>A0A9P4QDU6</accession>
<feature type="compositionally biased region" description="Low complexity" evidence="1">
    <location>
        <begin position="172"/>
        <end position="216"/>
    </location>
</feature>
<reference evidence="2" key="1">
    <citation type="journal article" date="2020" name="Stud. Mycol.">
        <title>101 Dothideomycetes genomes: a test case for predicting lifestyles and emergence of pathogens.</title>
        <authorList>
            <person name="Haridas S."/>
            <person name="Albert R."/>
            <person name="Binder M."/>
            <person name="Bloem J."/>
            <person name="Labutti K."/>
            <person name="Salamov A."/>
            <person name="Andreopoulos B."/>
            <person name="Baker S."/>
            <person name="Barry K."/>
            <person name="Bills G."/>
            <person name="Bluhm B."/>
            <person name="Cannon C."/>
            <person name="Castanera R."/>
            <person name="Culley D."/>
            <person name="Daum C."/>
            <person name="Ezra D."/>
            <person name="Gonzalez J."/>
            <person name="Henrissat B."/>
            <person name="Kuo A."/>
            <person name="Liang C."/>
            <person name="Lipzen A."/>
            <person name="Lutzoni F."/>
            <person name="Magnuson J."/>
            <person name="Mondo S."/>
            <person name="Nolan M."/>
            <person name="Ohm R."/>
            <person name="Pangilinan J."/>
            <person name="Park H.-J."/>
            <person name="Ramirez L."/>
            <person name="Alfaro M."/>
            <person name="Sun H."/>
            <person name="Tritt A."/>
            <person name="Yoshinaga Y."/>
            <person name="Zwiers L.-H."/>
            <person name="Turgeon B."/>
            <person name="Goodwin S."/>
            <person name="Spatafora J."/>
            <person name="Crous P."/>
            <person name="Grigoriev I."/>
        </authorList>
    </citation>
    <scope>NUCLEOTIDE SEQUENCE</scope>
    <source>
        <strain evidence="2">CBS 116435</strain>
    </source>
</reference>
<feature type="region of interest" description="Disordered" evidence="1">
    <location>
        <begin position="341"/>
        <end position="369"/>
    </location>
</feature>
<keyword evidence="3" id="KW-1185">Reference proteome</keyword>
<name>A0A9P4QDU6_9PEZI</name>
<protein>
    <submittedName>
        <fullName evidence="2">Uncharacterized protein</fullName>
    </submittedName>
</protein>
<feature type="region of interest" description="Disordered" evidence="1">
    <location>
        <begin position="164"/>
        <end position="216"/>
    </location>
</feature>
<dbReference type="AlphaFoldDB" id="A0A9P4QDU6"/>